<dbReference type="InterPro" id="IPR021730">
    <property type="entry name" value="YdbH"/>
</dbReference>
<evidence type="ECO:0000313" key="4">
    <source>
        <dbReference type="Proteomes" id="UP000306147"/>
    </source>
</evidence>
<dbReference type="EMBL" id="SRXT01000002">
    <property type="protein sequence ID" value="TGX54672.1"/>
    <property type="molecule type" value="Genomic_DNA"/>
</dbReference>
<name>A0A4V3QZL1_9SPHN</name>
<evidence type="ECO:0000313" key="3">
    <source>
        <dbReference type="EMBL" id="TGX54672.1"/>
    </source>
</evidence>
<feature type="region of interest" description="Disordered" evidence="1">
    <location>
        <begin position="1093"/>
        <end position="1116"/>
    </location>
</feature>
<evidence type="ECO:0000256" key="2">
    <source>
        <dbReference type="SAM" id="Phobius"/>
    </source>
</evidence>
<sequence>MPPGAISTRLGGGNPTAADARCCVCNTGERPLSVAKSLPAFGSSAPLARPDPCRRAQPRDSAPGGSCDGVTTTLDDAPEQARATAAPPRAWGRLLLALAIFVLVVLAAAWLQRRTIAREFVDRELRRRGVAAEYHIEQLSPWRQRLTDVVIGNSRDPDLTADWIEIGTSLLPWRAEVLEVRAGRVRMKARIAGGKLSLGAIDRLLPPSSGKPLALPHVKLDVADLRLRLDSGHGVIEVALAGRGLLDDGFAGKARLSAPRLDLAGCSASGLAGALDVRIAKARPTLAGPLSASRLDCADVHVAAPRLTVQATLGAALDSWAGAADVAVAGLETAGRQVSGVSGRVSFDGGAKGTRGRLALRSGRFAAPEVSGGALQIAGEYRQAPGGLDYRGTLVAQSASLPAALRARVAGYRTAGQATPLAPIVARLAQSAADAAARFDASAGLSFGISSAGIRYSVPRLALVTTSGAHLSFDRGRGITSGNASPRVDGTLVLRGGGMPETILRLSQKPGDDRLRGIGFVRSYAASGAALSLARIAVALGRDGGTLQTVATLSGRLANGRIEGLTLPLDARWRGQSVTLNPDCVTLRYQRIALAGAVLAPGSVAACPIGGAMVAISPGAFGGGIRLVRPELTGQIGASALLLGLAEARVDFARRSFAGSGARVRLGGERVTRLDVDSLTGSFGARIAGTFAGLGGQIGAVPLMISGAAGNWQMRDSALSLGGKFQLSDAATPPRFHPLASDDAELRLADNQIVATAGLKTPTGVPVARVEIRHDLGKGRGTAALRVAGLRFAEGGLQPSDLTPLTFGVIADVVGSVEGQGDIAWTADGVTSTGRFGTRAMDLAAAFGPVLGLATDVQFTDLLNMRTAPGQLATTAEINPGVPVRDGNIRFHLLDSQRVQVEGARWPFAGGELVLEPTLLDFSQSRERRMTFQVIGADAALFLKEMAFDNLDATGTFDGTLPMTFDEKGGRIEGGSLRARSGGSLAYVGEISQRDVGFWGNMAFQALKALDYRSLTIDMNGPIAGDMVTEIRFAGVSQGKGTKSNFVLRRLARLPFVFNVRISAPFKQLLDSVQSWYDPNRLIERNLPALLQEQEGSGGEADAKPPVQPRESEKLR</sequence>
<organism evidence="3 4">
    <name type="scientific">Sphingomonas gei</name>
    <dbReference type="NCBI Taxonomy" id="1395960"/>
    <lineage>
        <taxon>Bacteria</taxon>
        <taxon>Pseudomonadati</taxon>
        <taxon>Pseudomonadota</taxon>
        <taxon>Alphaproteobacteria</taxon>
        <taxon>Sphingomonadales</taxon>
        <taxon>Sphingomonadaceae</taxon>
        <taxon>Sphingomonas</taxon>
    </lineage>
</organism>
<proteinExistence type="predicted"/>
<keyword evidence="2" id="KW-1133">Transmembrane helix</keyword>
<dbReference type="Pfam" id="PF11739">
    <property type="entry name" value="YdbH-like"/>
    <property type="match status" value="1"/>
</dbReference>
<reference evidence="3 4" key="1">
    <citation type="submission" date="2019-04" db="EMBL/GenBank/DDBJ databases">
        <title>Sphingomonas psychrotolerans sp. nov., isolated from soil in the Tianshan Mountains, Xinjiang, China.</title>
        <authorList>
            <person name="Luo Y."/>
            <person name="Sheng H."/>
        </authorList>
    </citation>
    <scope>NUCLEOTIDE SEQUENCE [LARGE SCALE GENOMIC DNA]</scope>
    <source>
        <strain evidence="3 4">ZFGT-11</strain>
    </source>
</reference>
<protein>
    <submittedName>
        <fullName evidence="3">Uncharacterized protein</fullName>
    </submittedName>
</protein>
<feature type="transmembrane region" description="Helical" evidence="2">
    <location>
        <begin position="90"/>
        <end position="111"/>
    </location>
</feature>
<keyword evidence="2" id="KW-0472">Membrane</keyword>
<gene>
    <name evidence="3" type="ORF">E5A73_04200</name>
</gene>
<feature type="region of interest" description="Disordered" evidence="1">
    <location>
        <begin position="46"/>
        <end position="74"/>
    </location>
</feature>
<keyword evidence="2" id="KW-0812">Transmembrane</keyword>
<dbReference type="Proteomes" id="UP000306147">
    <property type="component" value="Unassembled WGS sequence"/>
</dbReference>
<dbReference type="OrthoDB" id="7597031at2"/>
<evidence type="ECO:0000256" key="1">
    <source>
        <dbReference type="SAM" id="MobiDB-lite"/>
    </source>
</evidence>
<keyword evidence="4" id="KW-1185">Reference proteome</keyword>
<comment type="caution">
    <text evidence="3">The sequence shown here is derived from an EMBL/GenBank/DDBJ whole genome shotgun (WGS) entry which is preliminary data.</text>
</comment>
<accession>A0A4V3QZL1</accession>
<dbReference type="AlphaFoldDB" id="A0A4V3QZL1"/>